<gene>
    <name evidence="2" type="ORF">JZ786_15910</name>
</gene>
<keyword evidence="3" id="KW-1185">Reference proteome</keyword>
<dbReference type="EMBL" id="CP071182">
    <property type="protein sequence ID" value="QSO46007.1"/>
    <property type="molecule type" value="Genomic_DNA"/>
</dbReference>
<dbReference type="Pfam" id="PF02036">
    <property type="entry name" value="SCP2"/>
    <property type="match status" value="1"/>
</dbReference>
<dbReference type="PANTHER" id="PTHR10094">
    <property type="entry name" value="STEROL CARRIER PROTEIN 2 SCP-2 FAMILY PROTEIN"/>
    <property type="match status" value="1"/>
</dbReference>
<reference evidence="2 3" key="1">
    <citation type="submission" date="2021-02" db="EMBL/GenBank/DDBJ databases">
        <title>Alicyclobacillus curvatus sp. nov. and Alicyclobacillus mengziensis sp. nov., two acidophilic bacteria isolated from acid mine drainage.</title>
        <authorList>
            <person name="Huang Y."/>
        </authorList>
    </citation>
    <scope>NUCLEOTIDE SEQUENCE [LARGE SCALE GENOMIC DNA]</scope>
    <source>
        <strain evidence="2 3">S30H14</strain>
    </source>
</reference>
<dbReference type="GO" id="GO:0005829">
    <property type="term" value="C:cytosol"/>
    <property type="evidence" value="ECO:0007669"/>
    <property type="project" value="TreeGrafter"/>
</dbReference>
<proteinExistence type="predicted"/>
<name>A0A9X7Z555_9BACL</name>
<evidence type="ECO:0000313" key="2">
    <source>
        <dbReference type="EMBL" id="QSO46007.1"/>
    </source>
</evidence>
<evidence type="ECO:0000259" key="1">
    <source>
        <dbReference type="Pfam" id="PF02036"/>
    </source>
</evidence>
<organism evidence="2 3">
    <name type="scientific">Alicyclobacillus mengziensis</name>
    <dbReference type="NCBI Taxonomy" id="2931921"/>
    <lineage>
        <taxon>Bacteria</taxon>
        <taxon>Bacillati</taxon>
        <taxon>Bacillota</taxon>
        <taxon>Bacilli</taxon>
        <taxon>Bacillales</taxon>
        <taxon>Alicyclobacillaceae</taxon>
        <taxon>Alicyclobacillus</taxon>
    </lineage>
</organism>
<dbReference type="SUPFAM" id="SSF55718">
    <property type="entry name" value="SCP-like"/>
    <property type="match status" value="1"/>
</dbReference>
<dbReference type="Proteomes" id="UP000663505">
    <property type="component" value="Chromosome"/>
</dbReference>
<evidence type="ECO:0000313" key="3">
    <source>
        <dbReference type="Proteomes" id="UP000663505"/>
    </source>
</evidence>
<dbReference type="RefSeq" id="WP_206655379.1">
    <property type="nucleotide sequence ID" value="NZ_CP071182.1"/>
</dbReference>
<dbReference type="KEGG" id="afx:JZ786_15910"/>
<dbReference type="PANTHER" id="PTHR10094:SF25">
    <property type="entry name" value="SCP2 STEROL-BINDING DOMAIN-CONTAINING PROTEIN 1"/>
    <property type="match status" value="1"/>
</dbReference>
<feature type="domain" description="SCP2" evidence="1">
    <location>
        <begin position="16"/>
        <end position="106"/>
    </location>
</feature>
<protein>
    <submittedName>
        <fullName evidence="2">SCP2 sterol-binding domain-containing protein</fullName>
    </submittedName>
</protein>
<dbReference type="Gene3D" id="3.30.1050.10">
    <property type="entry name" value="SCP2 sterol-binding domain"/>
    <property type="match status" value="1"/>
</dbReference>
<dbReference type="InterPro" id="IPR036527">
    <property type="entry name" value="SCP2_sterol-bd_dom_sf"/>
</dbReference>
<dbReference type="InterPro" id="IPR003033">
    <property type="entry name" value="SCP2_sterol-bd_dom"/>
</dbReference>
<dbReference type="AlphaFoldDB" id="A0A9X7Z555"/>
<accession>A0A9X7Z555</accession>
<sequence length="111" mass="11881">MPTTKEIFEKIGNVLKEDPSRTGGLEAIYQFNLTGDDAAVYQIILGGGQAEVQEGEKEAPNCTLHLAAEDFKQMVEGNLNGTAAFMSGRLKVEGDLGLAMRLESVLSAYSA</sequence>